<protein>
    <submittedName>
        <fullName evidence="4">Type 1 fimbrial protein</fullName>
    </submittedName>
</protein>
<keyword evidence="5" id="KW-1185">Reference proteome</keyword>
<sequence>MNKIAIALAGALTLGAAASAQAQSDGTITFTGEVLATSCVIDAGGSGVANATVTLPNVAQNSLNANGARIGDTPFSITVGSAGTPCTQNNVQAYFHNRGSVNAAGRLNNTGTATNLNVAVLNADHQDIDLTNNTNSKTVPISGGTAKLDFFGQYYATGAVGAGTVNTGVEYSIVYP</sequence>
<dbReference type="Gene3D" id="2.60.40.1090">
    <property type="entry name" value="Fimbrial-type adhesion domain"/>
    <property type="match status" value="1"/>
</dbReference>
<dbReference type="SUPFAM" id="SSF49401">
    <property type="entry name" value="Bacterial adhesins"/>
    <property type="match status" value="1"/>
</dbReference>
<dbReference type="InterPro" id="IPR050263">
    <property type="entry name" value="Bact_Fimbrial_Adh_Pro"/>
</dbReference>
<dbReference type="EMBL" id="JAMXHT010000006">
    <property type="protein sequence ID" value="MCO5399778.1"/>
    <property type="molecule type" value="Genomic_DNA"/>
</dbReference>
<feature type="domain" description="Fimbrial-type adhesion" evidence="3">
    <location>
        <begin position="28"/>
        <end position="172"/>
    </location>
</feature>
<dbReference type="RefSeq" id="WP_252682381.1">
    <property type="nucleotide sequence ID" value="NZ_JAMXHT010000006.1"/>
</dbReference>
<keyword evidence="1 2" id="KW-0732">Signal</keyword>
<reference evidence="4" key="1">
    <citation type="submission" date="2022-06" db="EMBL/GenBank/DDBJ databases">
        <authorList>
            <person name="Lu C.-H."/>
        </authorList>
    </citation>
    <scope>NUCLEOTIDE SEQUENCE</scope>
    <source>
        <strain evidence="4">21MJYT02-11</strain>
    </source>
</reference>
<evidence type="ECO:0000313" key="4">
    <source>
        <dbReference type="EMBL" id="MCO5399778.1"/>
    </source>
</evidence>
<gene>
    <name evidence="4" type="ORF">NG900_16390</name>
</gene>
<comment type="caution">
    <text evidence="4">The sequence shown here is derived from an EMBL/GenBank/DDBJ whole genome shotgun (WGS) entry which is preliminary data.</text>
</comment>
<accession>A0ABT1AMX6</accession>
<feature type="chain" id="PRO_5046388297" evidence="2">
    <location>
        <begin position="23"/>
        <end position="176"/>
    </location>
</feature>
<feature type="signal peptide" evidence="2">
    <location>
        <begin position="1"/>
        <end position="22"/>
    </location>
</feature>
<evidence type="ECO:0000259" key="3">
    <source>
        <dbReference type="Pfam" id="PF00419"/>
    </source>
</evidence>
<dbReference type="Pfam" id="PF00419">
    <property type="entry name" value="Fimbrial"/>
    <property type="match status" value="1"/>
</dbReference>
<evidence type="ECO:0000313" key="5">
    <source>
        <dbReference type="Proteomes" id="UP001162811"/>
    </source>
</evidence>
<evidence type="ECO:0000256" key="1">
    <source>
        <dbReference type="ARBA" id="ARBA00022729"/>
    </source>
</evidence>
<organism evidence="4 5">
    <name type="scientific">Ralstonia soli</name>
    <dbReference type="NCBI Taxonomy" id="2953896"/>
    <lineage>
        <taxon>Bacteria</taxon>
        <taxon>Pseudomonadati</taxon>
        <taxon>Pseudomonadota</taxon>
        <taxon>Betaproteobacteria</taxon>
        <taxon>Burkholderiales</taxon>
        <taxon>Burkholderiaceae</taxon>
        <taxon>Ralstonia</taxon>
    </lineage>
</organism>
<dbReference type="Proteomes" id="UP001162811">
    <property type="component" value="Unassembled WGS sequence"/>
</dbReference>
<name>A0ABT1AMX6_9RALS</name>
<proteinExistence type="predicted"/>
<reference evidence="4" key="2">
    <citation type="journal article" date="2023" name="Front. Microbiol.">
        <title>Ralstonia chuxiongensis sp. nov., Ralstonia mojiangensis sp. nov., and Ralstonia soli sp. nov., isolated from tobacco fields, are three novel species in the family Burkholderiaceae.</title>
        <authorList>
            <person name="Lu C.H."/>
            <person name="Zhang Y.Y."/>
            <person name="Jiang N."/>
            <person name="Chen W."/>
            <person name="Shao X."/>
            <person name="Zhao Z.M."/>
            <person name="Lu W.L."/>
            <person name="Hu X."/>
            <person name="Xi Y.X."/>
            <person name="Zou S.Y."/>
            <person name="Wei Q.J."/>
            <person name="Lin Z.L."/>
            <person name="Gong L."/>
            <person name="Gai X.T."/>
            <person name="Zhang L.Q."/>
            <person name="Li J.Y."/>
            <person name="Jin Y."/>
            <person name="Xia Z.Y."/>
        </authorList>
    </citation>
    <scope>NUCLEOTIDE SEQUENCE</scope>
    <source>
        <strain evidence="4">21MJYT02-11</strain>
    </source>
</reference>
<dbReference type="InterPro" id="IPR000259">
    <property type="entry name" value="Adhesion_dom_fimbrial"/>
</dbReference>
<dbReference type="InterPro" id="IPR036937">
    <property type="entry name" value="Adhesion_dom_fimbrial_sf"/>
</dbReference>
<dbReference type="PANTHER" id="PTHR33420:SF3">
    <property type="entry name" value="FIMBRIAL SUBUNIT ELFA"/>
    <property type="match status" value="1"/>
</dbReference>
<dbReference type="InterPro" id="IPR008966">
    <property type="entry name" value="Adhesion_dom_sf"/>
</dbReference>
<evidence type="ECO:0000256" key="2">
    <source>
        <dbReference type="SAM" id="SignalP"/>
    </source>
</evidence>
<dbReference type="PANTHER" id="PTHR33420">
    <property type="entry name" value="FIMBRIAL SUBUNIT ELFA-RELATED"/>
    <property type="match status" value="1"/>
</dbReference>